<reference evidence="2 3" key="1">
    <citation type="submission" date="2017-12" db="EMBL/GenBank/DDBJ databases">
        <title>Genomic identification of Pseudomonas aeruginosa phage TC6.</title>
        <authorList>
            <person name="Lu S."/>
            <person name="Tang C."/>
            <person name="Deng C."/>
            <person name="Zhang Y."/>
            <person name="Xiao C."/>
        </authorList>
    </citation>
    <scope>NUCLEOTIDE SEQUENCE [LARGE SCALE GENOMIC DNA]</scope>
</reference>
<dbReference type="GO" id="GO:0016740">
    <property type="term" value="F:transferase activity"/>
    <property type="evidence" value="ECO:0007669"/>
    <property type="project" value="UniProtKB-KW"/>
</dbReference>
<sequence length="437" mass="49143">MCGLVGVAGAVTFNLEKTFRCLLQLDTVRGPHSTGVAMVRTNGDNKVVKKLGTPWEGLFDSKDFEEYLKGGSFNVLLGHNRWATKGKISAKNAHPFDFDTLVGAHNGTLRSVRDLDDNTQFEVDSENLYHHMERNGVAETVKVLDGAFALTWYNKEESTINFIRNSERPLYYCFTEDRKAIIWASEDWMIEVACGMAGQKFGEIFSVPIGIHFSFDIPLGSPYQYKPLEKCRTRKLELRQNFQKAVVASTTSTAANNVFSAATNVGKSTPAAGFAEYQRFVGKSCDFYVDKVSTNNYNQKFLQCWACDNDLVSIRCYAGEGSELWHKMLNSSNFFKAHVKSYSSSEKGYLTIDLRTVEEIIELGNTADDTPPETFVVYGGEVVSRVVYEQRTEKCCSWCSSPVDESDANDLLWLDKHNFVCGSCKEFPDVKQYLKQA</sequence>
<evidence type="ECO:0000313" key="2">
    <source>
        <dbReference type="EMBL" id="AUG88563.1"/>
    </source>
</evidence>
<dbReference type="SUPFAM" id="SSF56235">
    <property type="entry name" value="N-terminal nucleophile aminohydrolases (Ntn hydrolases)"/>
    <property type="match status" value="1"/>
</dbReference>
<dbReference type="Gene3D" id="3.60.20.10">
    <property type="entry name" value="Glutamine Phosphoribosylpyrophosphate, subunit 1, domain 1"/>
    <property type="match status" value="1"/>
</dbReference>
<evidence type="ECO:0000313" key="3">
    <source>
        <dbReference type="Proteomes" id="UP000241282"/>
    </source>
</evidence>
<evidence type="ECO:0000259" key="1">
    <source>
        <dbReference type="PROSITE" id="PS51278"/>
    </source>
</evidence>
<proteinExistence type="predicted"/>
<dbReference type="InterPro" id="IPR017932">
    <property type="entry name" value="GATase_2_dom"/>
</dbReference>
<dbReference type="Proteomes" id="UP000241282">
    <property type="component" value="Segment"/>
</dbReference>
<accession>A0A2H5BQF4</accession>
<organism evidence="2 3">
    <name type="scientific">Pseudomonas phage TC6</name>
    <dbReference type="NCBI Taxonomy" id="2060947"/>
    <lineage>
        <taxon>Viruses</taxon>
        <taxon>Duplodnaviria</taxon>
        <taxon>Heunggongvirae</taxon>
        <taxon>Uroviricota</taxon>
        <taxon>Caudoviricetes</taxon>
        <taxon>Zobellviridae</taxon>
        <taxon>Paundecimvirus</taxon>
        <taxon>Paundecimvirus PA11</taxon>
    </lineage>
</organism>
<feature type="domain" description="Glutamine amidotransferase type-2" evidence="1">
    <location>
        <begin position="2"/>
        <end position="218"/>
    </location>
</feature>
<protein>
    <submittedName>
        <fullName evidence="2">Putative amidotransferase</fullName>
    </submittedName>
</protein>
<dbReference type="Pfam" id="PF13522">
    <property type="entry name" value="GATase_6"/>
    <property type="match status" value="1"/>
</dbReference>
<gene>
    <name evidence="2" type="primary">TC6_052</name>
</gene>
<dbReference type="EMBL" id="MG676466">
    <property type="protein sequence ID" value="AUG88563.1"/>
    <property type="molecule type" value="Genomic_DNA"/>
</dbReference>
<dbReference type="CDD" id="cd00352">
    <property type="entry name" value="Gn_AT_II"/>
    <property type="match status" value="1"/>
</dbReference>
<dbReference type="PROSITE" id="PS51278">
    <property type="entry name" value="GATASE_TYPE_2"/>
    <property type="match status" value="1"/>
</dbReference>
<dbReference type="InterPro" id="IPR029055">
    <property type="entry name" value="Ntn_hydrolases_N"/>
</dbReference>
<keyword evidence="2" id="KW-0808">Transferase</keyword>
<name>A0A2H5BQF4_9CAUD</name>